<feature type="transmembrane region" description="Helical" evidence="1">
    <location>
        <begin position="75"/>
        <end position="92"/>
    </location>
</feature>
<feature type="transmembrane region" description="Helical" evidence="1">
    <location>
        <begin position="12"/>
        <end position="32"/>
    </location>
</feature>
<evidence type="ECO:0000256" key="1">
    <source>
        <dbReference type="SAM" id="Phobius"/>
    </source>
</evidence>
<keyword evidence="1" id="KW-1133">Transmembrane helix</keyword>
<name>A0ABY6MRZ5_9BURK</name>
<keyword evidence="1" id="KW-0812">Transmembrane</keyword>
<keyword evidence="1" id="KW-0472">Membrane</keyword>
<evidence type="ECO:0000313" key="3">
    <source>
        <dbReference type="Proteomes" id="UP001163266"/>
    </source>
</evidence>
<gene>
    <name evidence="2" type="ORF">OMP39_14035</name>
</gene>
<dbReference type="Proteomes" id="UP001163266">
    <property type="component" value="Chromosome"/>
</dbReference>
<feature type="transmembrane region" description="Helical" evidence="1">
    <location>
        <begin position="52"/>
        <end position="68"/>
    </location>
</feature>
<protein>
    <submittedName>
        <fullName evidence="2">Uncharacterized protein</fullName>
    </submittedName>
</protein>
<dbReference type="RefSeq" id="WP_264892392.1">
    <property type="nucleotide sequence ID" value="NZ_CP110257.1"/>
</dbReference>
<dbReference type="EMBL" id="CP110257">
    <property type="protein sequence ID" value="UZD54762.1"/>
    <property type="molecule type" value="Genomic_DNA"/>
</dbReference>
<reference evidence="2" key="1">
    <citation type="submission" date="2022-10" db="EMBL/GenBank/DDBJ databases">
        <title>Complete genome sequence of Schlegelella aquatica LMG 23380.</title>
        <authorList>
            <person name="Musilova J."/>
            <person name="Kourilova X."/>
            <person name="Bezdicek M."/>
            <person name="Hermankova K."/>
            <person name="Obruca S."/>
            <person name="Sedlar K."/>
        </authorList>
    </citation>
    <scope>NUCLEOTIDE SEQUENCE</scope>
    <source>
        <strain evidence="2">LMG 23380</strain>
    </source>
</reference>
<keyword evidence="3" id="KW-1185">Reference proteome</keyword>
<organism evidence="2 3">
    <name type="scientific">Caldimonas aquatica</name>
    <dbReference type="NCBI Taxonomy" id="376175"/>
    <lineage>
        <taxon>Bacteria</taxon>
        <taxon>Pseudomonadati</taxon>
        <taxon>Pseudomonadota</taxon>
        <taxon>Betaproteobacteria</taxon>
        <taxon>Burkholderiales</taxon>
        <taxon>Sphaerotilaceae</taxon>
        <taxon>Caldimonas</taxon>
    </lineage>
</organism>
<accession>A0ABY6MRZ5</accession>
<proteinExistence type="predicted"/>
<sequence length="225" mass="24029">MSASPHPALRAWTAPALALALVVAALGLWAALPLDVLAQLLAETGPVERGTAWLYFITAAMWGVLAWRSPAGARGTVFAIALVLAAFGARELDLHKAWTGVSVLKVSFYFGPAAWEHKALALAVLGPVGLTTLYLVRRHAAAVAAGIGRGRPVAVTVLVFVLSIVVSKLVDRSENVLLEDFGIAFPLWLSVLRSAVEEMLELGLAILPWIGWWQWKGEHEASGGR</sequence>
<evidence type="ECO:0000313" key="2">
    <source>
        <dbReference type="EMBL" id="UZD54762.1"/>
    </source>
</evidence>
<feature type="transmembrane region" description="Helical" evidence="1">
    <location>
        <begin position="119"/>
        <end position="136"/>
    </location>
</feature>